<dbReference type="PRINTS" id="PR02038">
    <property type="entry name" value="AURORABORA"/>
</dbReference>
<dbReference type="InterPro" id="IPR023252">
    <property type="entry name" value="Aurora_borealis_protein"/>
</dbReference>
<name>A0A6L2PVX8_COPFO</name>
<keyword evidence="5" id="KW-0131">Cell cycle</keyword>
<evidence type="ECO:0000256" key="5">
    <source>
        <dbReference type="ARBA" id="ARBA00023306"/>
    </source>
</evidence>
<dbReference type="GO" id="GO:0051301">
    <property type="term" value="P:cell division"/>
    <property type="evidence" value="ECO:0007669"/>
    <property type="project" value="UniProtKB-KW"/>
</dbReference>
<feature type="region of interest" description="Disordered" evidence="6">
    <location>
        <begin position="338"/>
        <end position="357"/>
    </location>
</feature>
<dbReference type="GO" id="GO:0019901">
    <property type="term" value="F:protein kinase binding"/>
    <property type="evidence" value="ECO:0007669"/>
    <property type="project" value="TreeGrafter"/>
</dbReference>
<keyword evidence="8" id="KW-1185">Reference proteome</keyword>
<keyword evidence="3" id="KW-0132">Cell division</keyword>
<dbReference type="GO" id="GO:0005737">
    <property type="term" value="C:cytoplasm"/>
    <property type="evidence" value="ECO:0007669"/>
    <property type="project" value="TreeGrafter"/>
</dbReference>
<comment type="caution">
    <text evidence="7">The sequence shown here is derived from an EMBL/GenBank/DDBJ whole genome shotgun (WGS) entry which is preliminary data.</text>
</comment>
<protein>
    <recommendedName>
        <fullName evidence="2">Protein aurora borealis</fullName>
    </recommendedName>
</protein>
<dbReference type="PANTHER" id="PTHR14728:SF2">
    <property type="entry name" value="PROTEIN AURORA BOREALIS"/>
    <property type="match status" value="1"/>
</dbReference>
<evidence type="ECO:0000256" key="1">
    <source>
        <dbReference type="ARBA" id="ARBA00010963"/>
    </source>
</evidence>
<feature type="region of interest" description="Disordered" evidence="6">
    <location>
        <begin position="65"/>
        <end position="101"/>
    </location>
</feature>
<dbReference type="GO" id="GO:0060236">
    <property type="term" value="P:regulation of mitotic spindle organization"/>
    <property type="evidence" value="ECO:0007669"/>
    <property type="project" value="TreeGrafter"/>
</dbReference>
<evidence type="ECO:0000256" key="2">
    <source>
        <dbReference type="ARBA" id="ARBA00020055"/>
    </source>
</evidence>
<evidence type="ECO:0000256" key="4">
    <source>
        <dbReference type="ARBA" id="ARBA00022776"/>
    </source>
</evidence>
<dbReference type="Proteomes" id="UP000502823">
    <property type="component" value="Unassembled WGS sequence"/>
</dbReference>
<evidence type="ECO:0000313" key="7">
    <source>
        <dbReference type="EMBL" id="GFG36689.1"/>
    </source>
</evidence>
<feature type="compositionally biased region" description="Polar residues" evidence="6">
    <location>
        <begin position="75"/>
        <end position="98"/>
    </location>
</feature>
<gene>
    <name evidence="7" type="ORF">Cfor_11020</name>
</gene>
<reference evidence="8" key="1">
    <citation type="submission" date="2020-01" db="EMBL/GenBank/DDBJ databases">
        <title>Draft genome sequence of the Termite Coptotermes fromosanus.</title>
        <authorList>
            <person name="Itakura S."/>
            <person name="Yosikawa Y."/>
            <person name="Umezawa K."/>
        </authorList>
    </citation>
    <scope>NUCLEOTIDE SEQUENCE [LARGE SCALE GENOMIC DNA]</scope>
</reference>
<dbReference type="GO" id="GO:0007088">
    <property type="term" value="P:regulation of mitotic nuclear division"/>
    <property type="evidence" value="ECO:0007669"/>
    <property type="project" value="TreeGrafter"/>
</dbReference>
<dbReference type="InParanoid" id="A0A6L2PVX8"/>
<dbReference type="OrthoDB" id="8189838at2759"/>
<accession>A0A6L2PVX8</accession>
<sequence length="618" mass="67839">METSHCDNNVQEDCKKSISEAVHRNEIHQGPPTRMHDRHEISPMRRLPSGLLSAQQSTGLEDIHEEDNEDDGAHSTLNQSPCTSFTVLPSHTTPPSKQNKVRNPFDAALIKRLHLPIFSPSVFKRVISPTQDTHQFSWTIEDVAKIQPAPIEEYQPQQYEQAVDSETELKAQEAIDHYFCNTHIVCSPWGPQAPNKTSSLFMETNGNYSSHKQTSLNSRDDDGDGAISGDFSYSVSAKKEASTQTVLTLPPELPPVLESALKPYFTFAEDPYESTDEANLSTTTLRRKLFFHEENQKMSVSPGRSSSFSMQVECKISSPAHSGLLLPTSSRILSPSAPVIRSRTSGTPHSGSKLIASPEVSPIGSVQQNKSITRLSFGERMMLMDKSTRFGPSVSPLGTVPIQHEDNPCPGQKYTHFPLPSSSSAVITLETSSPVKGETESLNSTSAMITSETSTPVKGKCLQVTEDISVESLYFKQIQKKLREFENTDNRIREGDLTNLNSFSSHSTENSLTNGSNMHSHDTGYQTGSMSCNMTCVNGGTTSAFSSLIAVPKNWNSMHLKSVGDKHVGLSNDDFGSDKYNIANKASTVALQDNSLWLPGSMHIVSSTPTKACDKEHD</sequence>
<keyword evidence="4" id="KW-0498">Mitosis</keyword>
<comment type="similarity">
    <text evidence="1">Belongs to the BORA family.</text>
</comment>
<dbReference type="EMBL" id="BLKM01006263">
    <property type="protein sequence ID" value="GFG36689.1"/>
    <property type="molecule type" value="Genomic_DNA"/>
</dbReference>
<dbReference type="GO" id="GO:0005634">
    <property type="term" value="C:nucleus"/>
    <property type="evidence" value="ECO:0007669"/>
    <property type="project" value="TreeGrafter"/>
</dbReference>
<evidence type="ECO:0000256" key="3">
    <source>
        <dbReference type="ARBA" id="ARBA00022618"/>
    </source>
</evidence>
<evidence type="ECO:0000256" key="6">
    <source>
        <dbReference type="SAM" id="MobiDB-lite"/>
    </source>
</evidence>
<proteinExistence type="inferred from homology"/>
<dbReference type="AlphaFoldDB" id="A0A6L2PVX8"/>
<evidence type="ECO:0000313" key="8">
    <source>
        <dbReference type="Proteomes" id="UP000502823"/>
    </source>
</evidence>
<organism evidence="7 8">
    <name type="scientific">Coptotermes formosanus</name>
    <name type="common">Formosan subterranean termite</name>
    <dbReference type="NCBI Taxonomy" id="36987"/>
    <lineage>
        <taxon>Eukaryota</taxon>
        <taxon>Metazoa</taxon>
        <taxon>Ecdysozoa</taxon>
        <taxon>Arthropoda</taxon>
        <taxon>Hexapoda</taxon>
        <taxon>Insecta</taxon>
        <taxon>Pterygota</taxon>
        <taxon>Neoptera</taxon>
        <taxon>Polyneoptera</taxon>
        <taxon>Dictyoptera</taxon>
        <taxon>Blattodea</taxon>
        <taxon>Blattoidea</taxon>
        <taxon>Termitoidae</taxon>
        <taxon>Rhinotermitidae</taxon>
        <taxon>Coptotermes</taxon>
    </lineage>
</organism>
<dbReference type="PANTHER" id="PTHR14728">
    <property type="entry name" value="PROTEIN AURORA BOREALIS"/>
    <property type="match status" value="1"/>
</dbReference>
<dbReference type="Pfam" id="PF15280">
    <property type="entry name" value="BORA_N"/>
    <property type="match status" value="1"/>
</dbReference>